<dbReference type="GO" id="GO:0017171">
    <property type="term" value="F:serine hydrolase activity"/>
    <property type="evidence" value="ECO:0007669"/>
    <property type="project" value="TreeGrafter"/>
</dbReference>
<dbReference type="PANTHER" id="PTHR11610:SF169">
    <property type="entry name" value="GH15759P-RELATED"/>
    <property type="match status" value="1"/>
</dbReference>
<keyword evidence="3" id="KW-0964">Secreted</keyword>
<comment type="similarity">
    <text evidence="2 4">Belongs to the AB hydrolase superfamily. Lipase family.</text>
</comment>
<feature type="domain" description="Lipase" evidence="6">
    <location>
        <begin position="74"/>
        <end position="326"/>
    </location>
</feature>
<organism evidence="7 8">
    <name type="scientific">Anopheles melas</name>
    <dbReference type="NCBI Taxonomy" id="34690"/>
    <lineage>
        <taxon>Eukaryota</taxon>
        <taxon>Metazoa</taxon>
        <taxon>Ecdysozoa</taxon>
        <taxon>Arthropoda</taxon>
        <taxon>Hexapoda</taxon>
        <taxon>Insecta</taxon>
        <taxon>Pterygota</taxon>
        <taxon>Neoptera</taxon>
        <taxon>Endopterygota</taxon>
        <taxon>Diptera</taxon>
        <taxon>Nematocera</taxon>
        <taxon>Culicoidea</taxon>
        <taxon>Culicidae</taxon>
        <taxon>Anophelinae</taxon>
        <taxon>Anopheles</taxon>
    </lineage>
</organism>
<feature type="chain" id="PRO_5008137495" description="Lipase domain-containing protein" evidence="5">
    <location>
        <begin position="23"/>
        <end position="331"/>
    </location>
</feature>
<protein>
    <recommendedName>
        <fullName evidence="6">Lipase domain-containing protein</fullName>
    </recommendedName>
</protein>
<reference evidence="7" key="2">
    <citation type="submission" date="2020-05" db="UniProtKB">
        <authorList>
            <consortium name="EnsemblMetazoa"/>
        </authorList>
    </citation>
    <scope>IDENTIFICATION</scope>
    <source>
        <strain evidence="7">CM1001059</strain>
    </source>
</reference>
<dbReference type="SUPFAM" id="SSF53474">
    <property type="entry name" value="alpha/beta-Hydrolases"/>
    <property type="match status" value="1"/>
</dbReference>
<dbReference type="Pfam" id="PF00151">
    <property type="entry name" value="Lipase"/>
    <property type="match status" value="1"/>
</dbReference>
<dbReference type="EnsemblMetazoa" id="AMEC010660-RA">
    <property type="protein sequence ID" value="AMEC010660-PA"/>
    <property type="gene ID" value="AMEC010660"/>
</dbReference>
<dbReference type="PANTHER" id="PTHR11610">
    <property type="entry name" value="LIPASE"/>
    <property type="match status" value="1"/>
</dbReference>
<evidence type="ECO:0000256" key="2">
    <source>
        <dbReference type="ARBA" id="ARBA00010701"/>
    </source>
</evidence>
<name>A0A182TYK6_9DIPT</name>
<dbReference type="STRING" id="34690.A0A182TYK6"/>
<dbReference type="PRINTS" id="PR00821">
    <property type="entry name" value="TAGLIPASE"/>
</dbReference>
<dbReference type="InterPro" id="IPR000734">
    <property type="entry name" value="TAG_lipase"/>
</dbReference>
<evidence type="ECO:0000256" key="3">
    <source>
        <dbReference type="ARBA" id="ARBA00022525"/>
    </source>
</evidence>
<dbReference type="GO" id="GO:0005615">
    <property type="term" value="C:extracellular space"/>
    <property type="evidence" value="ECO:0007669"/>
    <property type="project" value="TreeGrafter"/>
</dbReference>
<dbReference type="VEuPathDB" id="VectorBase:AMEC010660"/>
<proteinExistence type="inferred from homology"/>
<sequence>MAKLVAFLVVLLCGNLAAAASADLISVLEQLSEGPLARLLDLNIDPPPRTTGFSTLLPQKSIRLTCTKTREPRFQEILYGDVNLQRKLNFSLPLTIAIHGWQERNLSTYSALTMPYLRFARNNTNYCLLDWRAYSEFGYQIAARQSVPLVAQYLFGFLQNLSLLYFPLESVTLIGFSMGGQIAGLTGKLLPGRIGTIYALDPAGPLFSHPVDIGPKRRLDASDAQYVQVIYTSRYTAGFGKVLAGAQNFLPNKGYHPQQPCTAKGDGLSDLAGALQCSHRYAVSLFVSSLDPNNPIIGKKCPTIFGARVCLMPTRDRLGIYAQRIRGDFYL</sequence>
<keyword evidence="5" id="KW-0732">Signal</keyword>
<dbReference type="InterPro" id="IPR029058">
    <property type="entry name" value="AB_hydrolase_fold"/>
</dbReference>
<dbReference type="InterPro" id="IPR013818">
    <property type="entry name" value="Lipase"/>
</dbReference>
<dbReference type="GO" id="GO:0016298">
    <property type="term" value="F:lipase activity"/>
    <property type="evidence" value="ECO:0007669"/>
    <property type="project" value="InterPro"/>
</dbReference>
<evidence type="ECO:0000259" key="6">
    <source>
        <dbReference type="Pfam" id="PF00151"/>
    </source>
</evidence>
<dbReference type="Gene3D" id="3.40.50.1820">
    <property type="entry name" value="alpha/beta hydrolase"/>
    <property type="match status" value="1"/>
</dbReference>
<evidence type="ECO:0000256" key="5">
    <source>
        <dbReference type="SAM" id="SignalP"/>
    </source>
</evidence>
<evidence type="ECO:0000256" key="4">
    <source>
        <dbReference type="RuleBase" id="RU004262"/>
    </source>
</evidence>
<accession>A0A182TYK6</accession>
<dbReference type="GO" id="GO:0016042">
    <property type="term" value="P:lipid catabolic process"/>
    <property type="evidence" value="ECO:0007669"/>
    <property type="project" value="TreeGrafter"/>
</dbReference>
<feature type="signal peptide" evidence="5">
    <location>
        <begin position="1"/>
        <end position="22"/>
    </location>
</feature>
<reference evidence="8" key="1">
    <citation type="submission" date="2014-01" db="EMBL/GenBank/DDBJ databases">
        <title>The Genome Sequence of Anopheles melas CM1001059_A (V2).</title>
        <authorList>
            <consortium name="The Broad Institute Genomics Platform"/>
            <person name="Neafsey D.E."/>
            <person name="Besansky N."/>
            <person name="Howell P."/>
            <person name="Walton C."/>
            <person name="Young S.K."/>
            <person name="Zeng Q."/>
            <person name="Gargeya S."/>
            <person name="Fitzgerald M."/>
            <person name="Haas B."/>
            <person name="Abouelleil A."/>
            <person name="Allen A.W."/>
            <person name="Alvarado L."/>
            <person name="Arachchi H.M."/>
            <person name="Berlin A.M."/>
            <person name="Chapman S.B."/>
            <person name="Gainer-Dewar J."/>
            <person name="Goldberg J."/>
            <person name="Griggs A."/>
            <person name="Gujja S."/>
            <person name="Hansen M."/>
            <person name="Howarth C."/>
            <person name="Imamovic A."/>
            <person name="Ireland A."/>
            <person name="Larimer J."/>
            <person name="McCowan C."/>
            <person name="Murphy C."/>
            <person name="Pearson M."/>
            <person name="Poon T.W."/>
            <person name="Priest M."/>
            <person name="Roberts A."/>
            <person name="Saif S."/>
            <person name="Shea T."/>
            <person name="Sisk P."/>
            <person name="Sykes S."/>
            <person name="Wortman J."/>
            <person name="Nusbaum C."/>
            <person name="Birren B."/>
        </authorList>
    </citation>
    <scope>NUCLEOTIDE SEQUENCE [LARGE SCALE GENOMIC DNA]</scope>
    <source>
        <strain evidence="8">CM1001059</strain>
    </source>
</reference>
<evidence type="ECO:0000256" key="1">
    <source>
        <dbReference type="ARBA" id="ARBA00004613"/>
    </source>
</evidence>
<keyword evidence="8" id="KW-1185">Reference proteome</keyword>
<evidence type="ECO:0000313" key="8">
    <source>
        <dbReference type="Proteomes" id="UP000075902"/>
    </source>
</evidence>
<dbReference type="AlphaFoldDB" id="A0A182TYK6"/>
<evidence type="ECO:0000313" key="7">
    <source>
        <dbReference type="EnsemblMetazoa" id="AMEC010660-PA"/>
    </source>
</evidence>
<dbReference type="Proteomes" id="UP000075902">
    <property type="component" value="Unassembled WGS sequence"/>
</dbReference>
<comment type="subcellular location">
    <subcellularLocation>
        <location evidence="1">Secreted</location>
    </subcellularLocation>
</comment>